<gene>
    <name evidence="2" type="ORF">OS493_030359</name>
</gene>
<evidence type="ECO:0000313" key="3">
    <source>
        <dbReference type="Proteomes" id="UP001163046"/>
    </source>
</evidence>
<name>A0A9X0CVI8_9CNID</name>
<dbReference type="EMBL" id="MU826382">
    <property type="protein sequence ID" value="KAJ7377160.1"/>
    <property type="molecule type" value="Genomic_DNA"/>
</dbReference>
<proteinExistence type="predicted"/>
<organism evidence="2 3">
    <name type="scientific">Desmophyllum pertusum</name>
    <dbReference type="NCBI Taxonomy" id="174260"/>
    <lineage>
        <taxon>Eukaryota</taxon>
        <taxon>Metazoa</taxon>
        <taxon>Cnidaria</taxon>
        <taxon>Anthozoa</taxon>
        <taxon>Hexacorallia</taxon>
        <taxon>Scleractinia</taxon>
        <taxon>Caryophylliina</taxon>
        <taxon>Caryophylliidae</taxon>
        <taxon>Desmophyllum</taxon>
    </lineage>
</organism>
<feature type="compositionally biased region" description="Acidic residues" evidence="1">
    <location>
        <begin position="16"/>
        <end position="58"/>
    </location>
</feature>
<evidence type="ECO:0000313" key="2">
    <source>
        <dbReference type="EMBL" id="KAJ7377160.1"/>
    </source>
</evidence>
<feature type="region of interest" description="Disordered" evidence="1">
    <location>
        <begin position="16"/>
        <end position="62"/>
    </location>
</feature>
<reference evidence="2" key="1">
    <citation type="submission" date="2023-01" db="EMBL/GenBank/DDBJ databases">
        <title>Genome assembly of the deep-sea coral Lophelia pertusa.</title>
        <authorList>
            <person name="Herrera S."/>
            <person name="Cordes E."/>
        </authorList>
    </citation>
    <scope>NUCLEOTIDE SEQUENCE</scope>
    <source>
        <strain evidence="2">USNM1676648</strain>
        <tissue evidence="2">Polyp</tissue>
    </source>
</reference>
<dbReference type="Proteomes" id="UP001163046">
    <property type="component" value="Unassembled WGS sequence"/>
</dbReference>
<dbReference type="AlphaFoldDB" id="A0A9X0CVI8"/>
<accession>A0A9X0CVI8</accession>
<sequence length="85" mass="9522">MAARAFEPLVISREEWDDIFGSSDEEMDGGDSDIDVSEMGDESDESESESESEIESEEWVGTKSGVGATTRFVFLMMFHDIFKLL</sequence>
<comment type="caution">
    <text evidence="2">The sequence shown here is derived from an EMBL/GenBank/DDBJ whole genome shotgun (WGS) entry which is preliminary data.</text>
</comment>
<protein>
    <submittedName>
        <fullName evidence="2">Uncharacterized protein</fullName>
    </submittedName>
</protein>
<keyword evidence="3" id="KW-1185">Reference proteome</keyword>
<evidence type="ECO:0000256" key="1">
    <source>
        <dbReference type="SAM" id="MobiDB-lite"/>
    </source>
</evidence>